<organism evidence="2 3">
    <name type="scientific">Aspergillus vadensis (strain CBS 113365 / IMI 142717 / IBT 24658)</name>
    <dbReference type="NCBI Taxonomy" id="1448311"/>
    <lineage>
        <taxon>Eukaryota</taxon>
        <taxon>Fungi</taxon>
        <taxon>Dikarya</taxon>
        <taxon>Ascomycota</taxon>
        <taxon>Pezizomycotina</taxon>
        <taxon>Eurotiomycetes</taxon>
        <taxon>Eurotiomycetidae</taxon>
        <taxon>Eurotiales</taxon>
        <taxon>Aspergillaceae</taxon>
        <taxon>Aspergillus</taxon>
        <taxon>Aspergillus subgen. Circumdati</taxon>
    </lineage>
</organism>
<keyword evidence="1" id="KW-1133">Transmembrane helix</keyword>
<accession>A0A319B231</accession>
<evidence type="ECO:0000313" key="3">
    <source>
        <dbReference type="Proteomes" id="UP000248405"/>
    </source>
</evidence>
<keyword evidence="1" id="KW-0472">Membrane</keyword>
<evidence type="ECO:0000313" key="2">
    <source>
        <dbReference type="EMBL" id="PYH65761.1"/>
    </source>
</evidence>
<dbReference type="GeneID" id="37217381"/>
<dbReference type="EMBL" id="KZ821637">
    <property type="protein sequence ID" value="PYH65761.1"/>
    <property type="molecule type" value="Genomic_DNA"/>
</dbReference>
<name>A0A319B231_ASPVC</name>
<dbReference type="Proteomes" id="UP000248405">
    <property type="component" value="Unassembled WGS sequence"/>
</dbReference>
<keyword evidence="1" id="KW-0812">Transmembrane</keyword>
<dbReference type="OrthoDB" id="2789670at2759"/>
<proteinExistence type="predicted"/>
<evidence type="ECO:0000256" key="1">
    <source>
        <dbReference type="SAM" id="Phobius"/>
    </source>
</evidence>
<reference evidence="2" key="1">
    <citation type="submission" date="2016-12" db="EMBL/GenBank/DDBJ databases">
        <title>The genomes of Aspergillus section Nigri reveals drivers in fungal speciation.</title>
        <authorList>
            <consortium name="DOE Joint Genome Institute"/>
            <person name="Vesth T.C."/>
            <person name="Nybo J."/>
            <person name="Theobald S."/>
            <person name="Brandl J."/>
            <person name="Frisvad J.C."/>
            <person name="Nielsen K.F."/>
            <person name="Lyhne E.K."/>
            <person name="Kogle M.E."/>
            <person name="Kuo A."/>
            <person name="Riley R."/>
            <person name="Clum A."/>
            <person name="Nolan M."/>
            <person name="Lipzen A."/>
            <person name="Salamov A."/>
            <person name="Henrissat B."/>
            <person name="Wiebenga A."/>
            <person name="De Vries R.P."/>
            <person name="Grigoriev I.V."/>
            <person name="Mortensen U.H."/>
            <person name="Andersen M.R."/>
            <person name="Baker S.E."/>
        </authorList>
    </citation>
    <scope>NUCLEOTIDE SEQUENCE [LARGE SCALE GENOMIC DNA]</scope>
    <source>
        <strain evidence="2">CBS 113365</strain>
    </source>
</reference>
<feature type="transmembrane region" description="Helical" evidence="1">
    <location>
        <begin position="12"/>
        <end position="35"/>
    </location>
</feature>
<gene>
    <name evidence="2" type="ORF">BO88DRAFT_490562</name>
</gene>
<dbReference type="AlphaFoldDB" id="A0A319B231"/>
<dbReference type="RefSeq" id="XP_025559555.1">
    <property type="nucleotide sequence ID" value="XM_025712789.1"/>
</dbReference>
<sequence>MPGLLLTKLGLLIFAGTAVAAATYAFVLPLFWYLYDPKGLRKYLGFSPLSGLTDLRHVYLSACPNALSLDNIKAISDIYGHGTKCIRDLNYVILGGALDAIYPI</sequence>
<protein>
    <submittedName>
        <fullName evidence="2">Uncharacterized protein</fullName>
    </submittedName>
</protein>
<keyword evidence="3" id="KW-1185">Reference proteome</keyword>